<evidence type="ECO:0000256" key="4">
    <source>
        <dbReference type="ARBA" id="ARBA00022777"/>
    </source>
</evidence>
<dbReference type="NCBIfam" id="TIGR01351">
    <property type="entry name" value="adk"/>
    <property type="match status" value="1"/>
</dbReference>
<name>A0A445MZX0_9BACT</name>
<evidence type="ECO:0000256" key="2">
    <source>
        <dbReference type="ARBA" id="ARBA00022727"/>
    </source>
</evidence>
<protein>
    <recommendedName>
        <fullName evidence="5 7">Adenylate kinase</fullName>
        <shortName evidence="5">AK</shortName>
        <ecNumber evidence="5 7">2.7.4.3</ecNumber>
    </recommendedName>
    <alternativeName>
        <fullName evidence="5">ATP-AMP transphosphorylase</fullName>
    </alternativeName>
    <alternativeName>
        <fullName evidence="5">ATP:AMP phosphotransferase</fullName>
    </alternativeName>
    <alternativeName>
        <fullName evidence="5">Adenylate monophosphate kinase</fullName>
    </alternativeName>
</protein>
<dbReference type="GO" id="GO:0044209">
    <property type="term" value="P:AMP salvage"/>
    <property type="evidence" value="ECO:0007669"/>
    <property type="project" value="UniProtKB-UniRule"/>
</dbReference>
<dbReference type="GO" id="GO:0005524">
    <property type="term" value="F:ATP binding"/>
    <property type="evidence" value="ECO:0007669"/>
    <property type="project" value="UniProtKB-UniRule"/>
</dbReference>
<keyword evidence="5 7" id="KW-0067">ATP-binding</keyword>
<proteinExistence type="inferred from homology"/>
<dbReference type="UniPathway" id="UPA00588">
    <property type="reaction ID" value="UER00649"/>
</dbReference>
<evidence type="ECO:0000313" key="8">
    <source>
        <dbReference type="EMBL" id="SPD75050.1"/>
    </source>
</evidence>
<comment type="caution">
    <text evidence="5">Lacks conserved residue(s) required for the propagation of feature annotation.</text>
</comment>
<sequence length="226" mass="24849">MKILFFGPNGSGKGTQGAIVKEKYGIPHIETGVIFRENISKGTDLGKEAKGYINRGELVPDSITIPMILNRLKADDCKKGWLLDGFPRNLTQAQELDKALSKENIKIDIVIDMVLDRQIAKNRIMGRRLCANDNNHPNNIYIDAIKPNGDKCRVCGGSLSARSDDQDEAAIDQRHGIYYDTKTGTMAGCNYFKNISAKNNGIPKIVELDGRPGVKEVSAELMAKLG</sequence>
<feature type="binding site" evidence="5">
    <location>
        <position position="162"/>
    </location>
    <ligand>
        <name>AMP</name>
        <dbReference type="ChEBI" id="CHEBI:456215"/>
    </ligand>
</feature>
<comment type="function">
    <text evidence="5">Catalyzes the reversible transfer of the terminal phosphate group between ATP and AMP. Plays an important role in cellular energy homeostasis and in adenine nucleotide metabolism.</text>
</comment>
<dbReference type="PRINTS" id="PR00094">
    <property type="entry name" value="ADENYLTKNASE"/>
</dbReference>
<feature type="binding site" evidence="5">
    <location>
        <position position="92"/>
    </location>
    <ligand>
        <name>AMP</name>
        <dbReference type="ChEBI" id="CHEBI:456215"/>
    </ligand>
</feature>
<feature type="binding site" evidence="5">
    <location>
        <begin position="10"/>
        <end position="15"/>
    </location>
    <ligand>
        <name>ATP</name>
        <dbReference type="ChEBI" id="CHEBI:30616"/>
    </ligand>
</feature>
<dbReference type="InterPro" id="IPR000850">
    <property type="entry name" value="Adenylat/UMP-CMP_kin"/>
</dbReference>
<feature type="binding site" evidence="5">
    <location>
        <begin position="57"/>
        <end position="59"/>
    </location>
    <ligand>
        <name>AMP</name>
        <dbReference type="ChEBI" id="CHEBI:456215"/>
    </ligand>
</feature>
<comment type="subcellular location">
    <subcellularLocation>
        <location evidence="5 7">Cytoplasm</location>
    </subcellularLocation>
</comment>
<feature type="binding site" evidence="5">
    <location>
        <begin position="85"/>
        <end position="88"/>
    </location>
    <ligand>
        <name>AMP</name>
        <dbReference type="ChEBI" id="CHEBI:456215"/>
    </ligand>
</feature>
<dbReference type="CDD" id="cd01428">
    <property type="entry name" value="ADK"/>
    <property type="match status" value="1"/>
</dbReference>
<comment type="pathway">
    <text evidence="5">Purine metabolism; AMP biosynthesis via salvage pathway; AMP from ADP: step 1/1.</text>
</comment>
<gene>
    <name evidence="5 8" type="primary">adk</name>
    <name evidence="8" type="ORF">PITCH_A420010</name>
</gene>
<comment type="similarity">
    <text evidence="5 6">Belongs to the adenylate kinase family.</text>
</comment>
<dbReference type="NCBIfam" id="NF011102">
    <property type="entry name" value="PRK14529.1"/>
    <property type="match status" value="1"/>
</dbReference>
<dbReference type="PANTHER" id="PTHR23359">
    <property type="entry name" value="NUCLEOTIDE KINASE"/>
    <property type="match status" value="1"/>
</dbReference>
<organism evidence="8">
    <name type="scientific">uncultured Desulfobacterium sp</name>
    <dbReference type="NCBI Taxonomy" id="201089"/>
    <lineage>
        <taxon>Bacteria</taxon>
        <taxon>Pseudomonadati</taxon>
        <taxon>Thermodesulfobacteriota</taxon>
        <taxon>Desulfobacteria</taxon>
        <taxon>Desulfobacterales</taxon>
        <taxon>Desulfobacteriaceae</taxon>
        <taxon>Desulfobacterium</taxon>
        <taxon>environmental samples</taxon>
    </lineage>
</organism>
<feature type="binding site" evidence="5">
    <location>
        <position position="127"/>
    </location>
    <ligand>
        <name>ATP</name>
        <dbReference type="ChEBI" id="CHEBI:30616"/>
    </ligand>
</feature>
<feature type="binding site" evidence="5">
    <location>
        <position position="212"/>
    </location>
    <ligand>
        <name>ATP</name>
        <dbReference type="ChEBI" id="CHEBI:30616"/>
    </ligand>
</feature>
<evidence type="ECO:0000256" key="5">
    <source>
        <dbReference type="HAMAP-Rule" id="MF_00235"/>
    </source>
</evidence>
<dbReference type="Pfam" id="PF00406">
    <property type="entry name" value="ADK"/>
    <property type="match status" value="1"/>
</dbReference>
<dbReference type="InterPro" id="IPR027417">
    <property type="entry name" value="P-loop_NTPase"/>
</dbReference>
<comment type="domain">
    <text evidence="5">Consists of three domains, a large central CORE domain and two small peripheral domains, NMPbind and LID, which undergo movements during catalysis. The LID domain closes over the site of phosphoryl transfer upon ATP binding. Assembling and dissambling the active center during each catalytic cycle provides an effective means to prevent ATP hydrolysis.</text>
</comment>
<evidence type="ECO:0000256" key="7">
    <source>
        <dbReference type="RuleBase" id="RU003331"/>
    </source>
</evidence>
<feature type="region of interest" description="NMP" evidence="5">
    <location>
        <begin position="30"/>
        <end position="59"/>
    </location>
</feature>
<comment type="catalytic activity">
    <reaction evidence="5 7">
        <text>AMP + ATP = 2 ADP</text>
        <dbReference type="Rhea" id="RHEA:12973"/>
        <dbReference type="ChEBI" id="CHEBI:30616"/>
        <dbReference type="ChEBI" id="CHEBI:456215"/>
        <dbReference type="ChEBI" id="CHEBI:456216"/>
        <dbReference type="EC" id="2.7.4.3"/>
    </reaction>
</comment>
<dbReference type="AlphaFoldDB" id="A0A445MZX0"/>
<feature type="binding site" evidence="5">
    <location>
        <position position="174"/>
    </location>
    <ligand>
        <name>AMP</name>
        <dbReference type="ChEBI" id="CHEBI:456215"/>
    </ligand>
</feature>
<feature type="binding site" evidence="5">
    <location>
        <position position="36"/>
    </location>
    <ligand>
        <name>AMP</name>
        <dbReference type="ChEBI" id="CHEBI:456215"/>
    </ligand>
</feature>
<keyword evidence="5" id="KW-0963">Cytoplasm</keyword>
<dbReference type="EC" id="2.7.4.3" evidence="5 7"/>
<reference evidence="8" key="1">
    <citation type="submission" date="2018-01" db="EMBL/GenBank/DDBJ databases">
        <authorList>
            <person name="Regsiter A."/>
            <person name="William W."/>
        </authorList>
    </citation>
    <scope>NUCLEOTIDE SEQUENCE</scope>
    <source>
        <strain evidence="8">TRIP AH-1</strain>
    </source>
</reference>
<keyword evidence="1 5" id="KW-0808">Transferase</keyword>
<dbReference type="HAMAP" id="MF_00235">
    <property type="entry name" value="Adenylate_kinase_Adk"/>
    <property type="match status" value="1"/>
</dbReference>
<keyword evidence="3 5" id="KW-0547">Nucleotide-binding</keyword>
<keyword evidence="4 5" id="KW-0418">Kinase</keyword>
<feature type="binding site" evidence="5">
    <location>
        <position position="31"/>
    </location>
    <ligand>
        <name>AMP</name>
        <dbReference type="ChEBI" id="CHEBI:456215"/>
    </ligand>
</feature>
<evidence type="ECO:0000256" key="3">
    <source>
        <dbReference type="ARBA" id="ARBA00022741"/>
    </source>
</evidence>
<dbReference type="EMBL" id="OJIN01000184">
    <property type="protein sequence ID" value="SPD75050.1"/>
    <property type="molecule type" value="Genomic_DNA"/>
</dbReference>
<comment type="subunit">
    <text evidence="5 7">Monomer.</text>
</comment>
<keyword evidence="2 5" id="KW-0545">Nucleotide biosynthesis</keyword>
<dbReference type="InterPro" id="IPR006259">
    <property type="entry name" value="Adenyl_kin_sub"/>
</dbReference>
<evidence type="ECO:0000256" key="1">
    <source>
        <dbReference type="ARBA" id="ARBA00022679"/>
    </source>
</evidence>
<dbReference type="SUPFAM" id="SSF52540">
    <property type="entry name" value="P-loop containing nucleoside triphosphate hydrolases"/>
    <property type="match status" value="1"/>
</dbReference>
<dbReference type="PROSITE" id="PS00113">
    <property type="entry name" value="ADENYLATE_KINASE"/>
    <property type="match status" value="1"/>
</dbReference>
<dbReference type="GO" id="GO:0005737">
    <property type="term" value="C:cytoplasm"/>
    <property type="evidence" value="ECO:0007669"/>
    <property type="project" value="UniProtKB-SubCell"/>
</dbReference>
<accession>A0A445MZX0</accession>
<dbReference type="InterPro" id="IPR033690">
    <property type="entry name" value="Adenylat_kinase_CS"/>
</dbReference>
<evidence type="ECO:0000256" key="6">
    <source>
        <dbReference type="RuleBase" id="RU003330"/>
    </source>
</evidence>
<dbReference type="GO" id="GO:0004017">
    <property type="term" value="F:AMP kinase activity"/>
    <property type="evidence" value="ECO:0007669"/>
    <property type="project" value="UniProtKB-UniRule"/>
</dbReference>
<dbReference type="Gene3D" id="3.40.50.300">
    <property type="entry name" value="P-loop containing nucleotide triphosphate hydrolases"/>
    <property type="match status" value="1"/>
</dbReference>